<dbReference type="InterPro" id="IPR002781">
    <property type="entry name" value="TM_pro_TauE-like"/>
</dbReference>
<comment type="subcellular location">
    <subcellularLocation>
        <location evidence="5">Cell membrane</location>
        <topology evidence="5">Multi-pass membrane protein</topology>
    </subcellularLocation>
    <subcellularLocation>
        <location evidence="1">Membrane</location>
        <topology evidence="1">Multi-pass membrane protein</topology>
    </subcellularLocation>
</comment>
<sequence length="267" mass="28519">MRIRPPFPKYPQPGYQHIMLSALSILLPAIAFFTALLSGIFGMAGGLVLMGALAFLLPINAAFVTHGIIQIVSNGWRAFLNRSDIVWSIIGWYALASLVAAIAFSAIAFVPPRPFVLIALGLVGLSVLLPKKRFALDAQKPGHAFASGLLVTGTNLLAGVAGPLLDIFFVRTVLTRHQIVATKALTQVFAHLAKILVYGAPLIVAATGTQMPWPAILLAIPLTLAGTRLGKAILDRMTDTSFLGWTRWIVSLIGLAYLVRGLTMMAG</sequence>
<organism evidence="6 7">
    <name type="scientific">Parasphingopyxis lamellibrachiae</name>
    <dbReference type="NCBI Taxonomy" id="680125"/>
    <lineage>
        <taxon>Bacteria</taxon>
        <taxon>Pseudomonadati</taxon>
        <taxon>Pseudomonadota</taxon>
        <taxon>Alphaproteobacteria</taxon>
        <taxon>Sphingomonadales</taxon>
        <taxon>Sphingomonadaceae</taxon>
        <taxon>Parasphingopyxis</taxon>
    </lineage>
</organism>
<keyword evidence="4 5" id="KW-0472">Membrane</keyword>
<keyword evidence="2 5" id="KW-0812">Transmembrane</keyword>
<feature type="transmembrane region" description="Helical" evidence="5">
    <location>
        <begin position="114"/>
        <end position="130"/>
    </location>
</feature>
<dbReference type="EMBL" id="QRDP01000004">
    <property type="protein sequence ID" value="RED16820.1"/>
    <property type="molecule type" value="Genomic_DNA"/>
</dbReference>
<accession>A0A3D9FG76</accession>
<evidence type="ECO:0000313" key="7">
    <source>
        <dbReference type="Proteomes" id="UP000256310"/>
    </source>
</evidence>
<evidence type="ECO:0000256" key="3">
    <source>
        <dbReference type="ARBA" id="ARBA00022989"/>
    </source>
</evidence>
<feature type="transmembrane region" description="Helical" evidence="5">
    <location>
        <begin position="85"/>
        <end position="108"/>
    </location>
</feature>
<dbReference type="Pfam" id="PF01925">
    <property type="entry name" value="TauE"/>
    <property type="match status" value="1"/>
</dbReference>
<protein>
    <recommendedName>
        <fullName evidence="5">Probable membrane transporter protein</fullName>
    </recommendedName>
</protein>
<dbReference type="RefSeq" id="WP_245953780.1">
    <property type="nucleotide sequence ID" value="NZ_QRDP01000004.1"/>
</dbReference>
<dbReference type="GO" id="GO:0005886">
    <property type="term" value="C:plasma membrane"/>
    <property type="evidence" value="ECO:0007669"/>
    <property type="project" value="UniProtKB-SubCell"/>
</dbReference>
<name>A0A3D9FG76_9SPHN</name>
<comment type="similarity">
    <text evidence="5">Belongs to the 4-toluene sulfonate uptake permease (TSUP) (TC 2.A.102) family.</text>
</comment>
<evidence type="ECO:0000256" key="1">
    <source>
        <dbReference type="ARBA" id="ARBA00004141"/>
    </source>
</evidence>
<dbReference type="Proteomes" id="UP000256310">
    <property type="component" value="Unassembled WGS sequence"/>
</dbReference>
<dbReference type="AlphaFoldDB" id="A0A3D9FG76"/>
<feature type="transmembrane region" description="Helical" evidence="5">
    <location>
        <begin position="20"/>
        <end position="41"/>
    </location>
</feature>
<evidence type="ECO:0000256" key="4">
    <source>
        <dbReference type="ARBA" id="ARBA00023136"/>
    </source>
</evidence>
<feature type="transmembrane region" description="Helical" evidence="5">
    <location>
        <begin position="242"/>
        <end position="259"/>
    </location>
</feature>
<gene>
    <name evidence="6" type="ORF">DFR46_1852</name>
</gene>
<evidence type="ECO:0000313" key="6">
    <source>
        <dbReference type="EMBL" id="RED16820.1"/>
    </source>
</evidence>
<evidence type="ECO:0000256" key="5">
    <source>
        <dbReference type="RuleBase" id="RU363041"/>
    </source>
</evidence>
<evidence type="ECO:0000256" key="2">
    <source>
        <dbReference type="ARBA" id="ARBA00022692"/>
    </source>
</evidence>
<feature type="transmembrane region" description="Helical" evidence="5">
    <location>
        <begin position="47"/>
        <end position="73"/>
    </location>
</feature>
<proteinExistence type="inferred from homology"/>
<reference evidence="6 7" key="1">
    <citation type="submission" date="2018-07" db="EMBL/GenBank/DDBJ databases">
        <title>Genomic Encyclopedia of Type Strains, Phase IV (KMG-IV): sequencing the most valuable type-strain genomes for metagenomic binning, comparative biology and taxonomic classification.</title>
        <authorList>
            <person name="Goeker M."/>
        </authorList>
    </citation>
    <scope>NUCLEOTIDE SEQUENCE [LARGE SCALE GENOMIC DNA]</scope>
    <source>
        <strain evidence="6 7">DSM 26725</strain>
    </source>
</reference>
<comment type="caution">
    <text evidence="6">The sequence shown here is derived from an EMBL/GenBank/DDBJ whole genome shotgun (WGS) entry which is preliminary data.</text>
</comment>
<keyword evidence="5" id="KW-1003">Cell membrane</keyword>
<feature type="transmembrane region" description="Helical" evidence="5">
    <location>
        <begin position="213"/>
        <end position="230"/>
    </location>
</feature>
<keyword evidence="7" id="KW-1185">Reference proteome</keyword>
<keyword evidence="3 5" id="KW-1133">Transmembrane helix</keyword>
<feature type="transmembrane region" description="Helical" evidence="5">
    <location>
        <begin position="142"/>
        <end position="164"/>
    </location>
</feature>
<feature type="transmembrane region" description="Helical" evidence="5">
    <location>
        <begin position="184"/>
        <end position="206"/>
    </location>
</feature>